<evidence type="ECO:0000313" key="1">
    <source>
        <dbReference type="EMBL" id="PWN86535.1"/>
    </source>
</evidence>
<dbReference type="RefSeq" id="XP_025373733.1">
    <property type="nucleotide sequence ID" value="XM_025522995.1"/>
</dbReference>
<sequence>MQKHVKRFKWRAEVPFDMCSSAHMLRLLDEPLPRPLPHPFELLFMDRRKLVKLPPYTSLDHDGPPEECLLTCNLCEQEKEHPEWLPYTYPPDFYDPDAFSVTWEHNFFRIGVYANGPEEWVMKNGPTGEGQIPGIDSWADCEREIIAIIDRLPNLEAFVWEMEIALPSKPIVDALVREPKSLRMFHAPGVNPRSDVMETLPVLAGVECLSLEFDNVEGDEELLTKVAIQLFNALCTSGKVKHLKIKIRNVDKAGYGSLIALAARLNSFEGMILPRRDSETDKPLWSPVFQARSQVADALNALRPLLRQAWLGKDGSGDLTGDDVAQVFKKHDVLHPLGHLVDINTDSALAQKTADVWNAQTDKGSKEPGWPREAVLSLEHGWPNFPPFAPEP</sequence>
<dbReference type="AlphaFoldDB" id="A0A316YFK8"/>
<organism evidence="1 2">
    <name type="scientific">Acaromyces ingoldii</name>
    <dbReference type="NCBI Taxonomy" id="215250"/>
    <lineage>
        <taxon>Eukaryota</taxon>
        <taxon>Fungi</taxon>
        <taxon>Dikarya</taxon>
        <taxon>Basidiomycota</taxon>
        <taxon>Ustilaginomycotina</taxon>
        <taxon>Exobasidiomycetes</taxon>
        <taxon>Exobasidiales</taxon>
        <taxon>Cryptobasidiaceae</taxon>
        <taxon>Acaromyces</taxon>
    </lineage>
</organism>
<dbReference type="GeneID" id="37044911"/>
<proteinExistence type="predicted"/>
<reference evidence="1 2" key="1">
    <citation type="journal article" date="2018" name="Mol. Biol. Evol.">
        <title>Broad Genomic Sampling Reveals a Smut Pathogenic Ancestry of the Fungal Clade Ustilaginomycotina.</title>
        <authorList>
            <person name="Kijpornyongpan T."/>
            <person name="Mondo S.J."/>
            <person name="Barry K."/>
            <person name="Sandor L."/>
            <person name="Lee J."/>
            <person name="Lipzen A."/>
            <person name="Pangilinan J."/>
            <person name="LaButti K."/>
            <person name="Hainaut M."/>
            <person name="Henrissat B."/>
            <person name="Grigoriev I.V."/>
            <person name="Spatafora J.W."/>
            <person name="Aime M.C."/>
        </authorList>
    </citation>
    <scope>NUCLEOTIDE SEQUENCE [LARGE SCALE GENOMIC DNA]</scope>
    <source>
        <strain evidence="1 2">MCA 4198</strain>
    </source>
</reference>
<dbReference type="EMBL" id="KZ819644">
    <property type="protein sequence ID" value="PWN86535.1"/>
    <property type="molecule type" value="Genomic_DNA"/>
</dbReference>
<evidence type="ECO:0000313" key="2">
    <source>
        <dbReference type="Proteomes" id="UP000245768"/>
    </source>
</evidence>
<name>A0A316YFK8_9BASI</name>
<dbReference type="InParanoid" id="A0A316YFK8"/>
<gene>
    <name evidence="1" type="ORF">FA10DRAFT_270099</name>
</gene>
<accession>A0A316YFK8</accession>
<keyword evidence="2" id="KW-1185">Reference proteome</keyword>
<protein>
    <submittedName>
        <fullName evidence="1">Uncharacterized protein</fullName>
    </submittedName>
</protein>
<dbReference type="Proteomes" id="UP000245768">
    <property type="component" value="Unassembled WGS sequence"/>
</dbReference>